<dbReference type="PROSITE" id="PS51450">
    <property type="entry name" value="LRR"/>
    <property type="match status" value="1"/>
</dbReference>
<dbReference type="EMBL" id="JAPFFI010000003">
    <property type="protein sequence ID" value="KAJ6397321.1"/>
    <property type="molecule type" value="Genomic_DNA"/>
</dbReference>
<dbReference type="InterPro" id="IPR032675">
    <property type="entry name" value="LRR_dom_sf"/>
</dbReference>
<dbReference type="PANTHER" id="PTHR48062:SF21">
    <property type="entry name" value="RECEPTOR-LIKE PROTEIN 12"/>
    <property type="match status" value="1"/>
</dbReference>
<reference evidence="4" key="1">
    <citation type="submission" date="2022-10" db="EMBL/GenBank/DDBJ databases">
        <authorList>
            <person name="Hyden B.L."/>
            <person name="Feng K."/>
            <person name="Yates T."/>
            <person name="Jawdy S."/>
            <person name="Smart L.B."/>
            <person name="Muchero W."/>
        </authorList>
    </citation>
    <scope>NUCLEOTIDE SEQUENCE</scope>
    <source>
        <tissue evidence="4">Shoot tip</tissue>
    </source>
</reference>
<dbReference type="Proteomes" id="UP001141253">
    <property type="component" value="Chromosome 5"/>
</dbReference>
<evidence type="ECO:0000256" key="3">
    <source>
        <dbReference type="ARBA" id="ARBA00022737"/>
    </source>
</evidence>
<dbReference type="Pfam" id="PF00560">
    <property type="entry name" value="LRR_1"/>
    <property type="match status" value="5"/>
</dbReference>
<comment type="similarity">
    <text evidence="1">Belongs to the RLP family.</text>
</comment>
<evidence type="ECO:0000313" key="5">
    <source>
        <dbReference type="Proteomes" id="UP001141253"/>
    </source>
</evidence>
<dbReference type="Gene3D" id="3.80.10.10">
    <property type="entry name" value="Ribonuclease Inhibitor"/>
    <property type="match status" value="1"/>
</dbReference>
<dbReference type="InterPro" id="IPR001611">
    <property type="entry name" value="Leu-rich_rpt"/>
</dbReference>
<dbReference type="PRINTS" id="PR00019">
    <property type="entry name" value="LEURICHRPT"/>
</dbReference>
<organism evidence="4 5">
    <name type="scientific">Salix suchowensis</name>
    <dbReference type="NCBI Taxonomy" id="1278906"/>
    <lineage>
        <taxon>Eukaryota</taxon>
        <taxon>Viridiplantae</taxon>
        <taxon>Streptophyta</taxon>
        <taxon>Embryophyta</taxon>
        <taxon>Tracheophyta</taxon>
        <taxon>Spermatophyta</taxon>
        <taxon>Magnoliopsida</taxon>
        <taxon>eudicotyledons</taxon>
        <taxon>Gunneridae</taxon>
        <taxon>Pentapetalae</taxon>
        <taxon>rosids</taxon>
        <taxon>fabids</taxon>
        <taxon>Malpighiales</taxon>
        <taxon>Salicaceae</taxon>
        <taxon>Saliceae</taxon>
        <taxon>Salix</taxon>
    </lineage>
</organism>
<proteinExistence type="inferred from homology"/>
<name>A0ABQ9CC61_9ROSI</name>
<dbReference type="Pfam" id="PF13855">
    <property type="entry name" value="LRR_8"/>
    <property type="match status" value="1"/>
</dbReference>
<sequence length="395" mass="44152">MFPSWLLKNNTRLEQIFLSENSFDGALQLQDHPNPDMTTIDISDNNMHGEIPKNICLIFSNMLTLKMAKNGLTGCIPSCLGNISSLGVLDLSNNQLSTVELEQFTTLTFLKLSNNNLGGQLPASVVNSSKLNYLYLSDNNFRGQIADFPSPIRTMWPVLDLSNNQFSGTLPRWFVNSTQLFTLDLSKNHFDGPIPEEFCKLDELKYFDLSENNLFGSIPSCFNPPHITHVHLSRNRLSGPLTCGFYNSSSLVTLDLRDNSFTSSISNRFGNISSLSVLLLRGNHFDGEFPIQLCLLEQLSILDVSQNQLSGPLPSCLGNLTFRESSEKASVDFGFYFGSKSLAKAYNEFSEIRALLASSYIHITTEAVVEFTTKAWGGDWFYYADGEIVKTICFR</sequence>
<reference evidence="4" key="2">
    <citation type="journal article" date="2023" name="Int. J. Mol. Sci.">
        <title>De Novo Assembly and Annotation of 11 Diverse Shrub Willow (Salix) Genomes Reveals Novel Gene Organization in Sex-Linked Regions.</title>
        <authorList>
            <person name="Hyden B."/>
            <person name="Feng K."/>
            <person name="Yates T.B."/>
            <person name="Jawdy S."/>
            <person name="Cereghino C."/>
            <person name="Smart L.B."/>
            <person name="Muchero W."/>
        </authorList>
    </citation>
    <scope>NUCLEOTIDE SEQUENCE</scope>
    <source>
        <tissue evidence="4">Shoot tip</tissue>
    </source>
</reference>
<accession>A0ABQ9CC61</accession>
<dbReference type="PANTHER" id="PTHR48062">
    <property type="entry name" value="RECEPTOR-LIKE PROTEIN 14"/>
    <property type="match status" value="1"/>
</dbReference>
<gene>
    <name evidence="4" type="ORF">OIU77_018351</name>
</gene>
<evidence type="ECO:0000313" key="4">
    <source>
        <dbReference type="EMBL" id="KAJ6397321.1"/>
    </source>
</evidence>
<dbReference type="InterPro" id="IPR051502">
    <property type="entry name" value="RLP_Defense_Trigger"/>
</dbReference>
<comment type="caution">
    <text evidence="4">The sequence shown here is derived from an EMBL/GenBank/DDBJ whole genome shotgun (WGS) entry which is preliminary data.</text>
</comment>
<evidence type="ECO:0000256" key="1">
    <source>
        <dbReference type="ARBA" id="ARBA00009592"/>
    </source>
</evidence>
<keyword evidence="2" id="KW-0433">Leucine-rich repeat</keyword>
<evidence type="ECO:0000256" key="2">
    <source>
        <dbReference type="ARBA" id="ARBA00022614"/>
    </source>
</evidence>
<dbReference type="SUPFAM" id="SSF52047">
    <property type="entry name" value="RNI-like"/>
    <property type="match status" value="1"/>
</dbReference>
<protein>
    <submittedName>
        <fullName evidence="4">Uncharacterized protein</fullName>
    </submittedName>
</protein>
<keyword evidence="3" id="KW-0677">Repeat</keyword>
<keyword evidence="5" id="KW-1185">Reference proteome</keyword>